<dbReference type="InterPro" id="IPR001841">
    <property type="entry name" value="Znf_RING"/>
</dbReference>
<keyword evidence="11 15" id="KW-1133">Transmembrane helix</keyword>
<protein>
    <recommendedName>
        <fullName evidence="4">RING-type E3 ubiquitin transferase</fullName>
        <ecNumber evidence="4">2.3.2.27</ecNumber>
    </recommendedName>
</protein>
<dbReference type="Gramene" id="HORVU.MOREX.r3.7HG0751370.1">
    <property type="protein sequence ID" value="HORVU.MOREX.r3.7HG0751370.1.CDS1"/>
    <property type="gene ID" value="HORVU.MOREX.r3.7HG0751370"/>
</dbReference>
<dbReference type="SMR" id="A0A8I6YPL2"/>
<dbReference type="EC" id="2.3.2.27" evidence="4"/>
<dbReference type="GO" id="GO:0061630">
    <property type="term" value="F:ubiquitin protein ligase activity"/>
    <property type="evidence" value="ECO:0007669"/>
    <property type="project" value="UniProtKB-EC"/>
</dbReference>
<comment type="subcellular location">
    <subcellularLocation>
        <location evidence="2">Membrane</location>
        <topology evidence="2">Single-pass membrane protein</topology>
    </subcellularLocation>
</comment>
<dbReference type="PANTHER" id="PTHR14155:SF511">
    <property type="entry name" value="RING-TYPE DOMAIN-CONTAINING PROTEIN"/>
    <property type="match status" value="1"/>
</dbReference>
<evidence type="ECO:0000256" key="6">
    <source>
        <dbReference type="ARBA" id="ARBA00022692"/>
    </source>
</evidence>
<reference evidence="18" key="1">
    <citation type="journal article" date="2012" name="Nature">
        <title>A physical, genetic and functional sequence assembly of the barley genome.</title>
        <authorList>
            <consortium name="The International Barley Genome Sequencing Consortium"/>
            <person name="Mayer K.F."/>
            <person name="Waugh R."/>
            <person name="Brown J.W."/>
            <person name="Schulman A."/>
            <person name="Langridge P."/>
            <person name="Platzer M."/>
            <person name="Fincher G.B."/>
            <person name="Muehlbauer G.J."/>
            <person name="Sato K."/>
            <person name="Close T.J."/>
            <person name="Wise R.P."/>
            <person name="Stein N."/>
        </authorList>
    </citation>
    <scope>NUCLEOTIDE SEQUENCE [LARGE SCALE GENOMIC DNA]</scope>
    <source>
        <strain evidence="18">cv. Morex</strain>
    </source>
</reference>
<dbReference type="Proteomes" id="UP000011116">
    <property type="component" value="Chromosome 7H"/>
</dbReference>
<dbReference type="Gene3D" id="3.30.40.10">
    <property type="entry name" value="Zinc/RING finger domain, C3HC4 (zinc finger)"/>
    <property type="match status" value="1"/>
</dbReference>
<evidence type="ECO:0000256" key="2">
    <source>
        <dbReference type="ARBA" id="ARBA00004167"/>
    </source>
</evidence>
<accession>A0A8I6YPL2</accession>
<comment type="similarity">
    <text evidence="13">Belongs to the RING-type zinc finger family. ATL subfamily.</text>
</comment>
<keyword evidence="10" id="KW-0862">Zinc</keyword>
<evidence type="ECO:0000256" key="5">
    <source>
        <dbReference type="ARBA" id="ARBA00022679"/>
    </source>
</evidence>
<keyword evidence="12 15" id="KW-0472">Membrane</keyword>
<dbReference type="OMA" id="MPWRGHH"/>
<keyword evidence="6 15" id="KW-0812">Transmembrane</keyword>
<name>A0A8I6YPL2_HORVV</name>
<keyword evidence="8 14" id="KW-0863">Zinc-finger</keyword>
<comment type="catalytic activity">
    <reaction evidence="1">
        <text>S-ubiquitinyl-[E2 ubiquitin-conjugating enzyme]-L-cysteine + [acceptor protein]-L-lysine = [E2 ubiquitin-conjugating enzyme]-L-cysteine + N(6)-ubiquitinyl-[acceptor protein]-L-lysine.</text>
        <dbReference type="EC" id="2.3.2.27"/>
    </reaction>
</comment>
<evidence type="ECO:0000259" key="16">
    <source>
        <dbReference type="PROSITE" id="PS50089"/>
    </source>
</evidence>
<dbReference type="SUPFAM" id="SSF57850">
    <property type="entry name" value="RING/U-box"/>
    <property type="match status" value="1"/>
</dbReference>
<evidence type="ECO:0000256" key="14">
    <source>
        <dbReference type="PROSITE-ProRule" id="PRU00175"/>
    </source>
</evidence>
<feature type="domain" description="RING-type" evidence="16">
    <location>
        <begin position="120"/>
        <end position="162"/>
    </location>
</feature>
<dbReference type="AlphaFoldDB" id="A0A8I6YPL2"/>
<dbReference type="InterPro" id="IPR013083">
    <property type="entry name" value="Znf_RING/FYVE/PHD"/>
</dbReference>
<dbReference type="InterPro" id="IPR053238">
    <property type="entry name" value="RING-H2_zinc_finger"/>
</dbReference>
<comment type="pathway">
    <text evidence="3">Protein modification; protein ubiquitination.</text>
</comment>
<evidence type="ECO:0000256" key="12">
    <source>
        <dbReference type="ARBA" id="ARBA00023136"/>
    </source>
</evidence>
<keyword evidence="18" id="KW-1185">Reference proteome</keyword>
<proteinExistence type="inferred from homology"/>
<evidence type="ECO:0000256" key="15">
    <source>
        <dbReference type="SAM" id="Phobius"/>
    </source>
</evidence>
<evidence type="ECO:0000256" key="3">
    <source>
        <dbReference type="ARBA" id="ARBA00004906"/>
    </source>
</evidence>
<evidence type="ECO:0000256" key="7">
    <source>
        <dbReference type="ARBA" id="ARBA00022723"/>
    </source>
</evidence>
<evidence type="ECO:0000256" key="8">
    <source>
        <dbReference type="ARBA" id="ARBA00022771"/>
    </source>
</evidence>
<evidence type="ECO:0000256" key="13">
    <source>
        <dbReference type="ARBA" id="ARBA00024209"/>
    </source>
</evidence>
<dbReference type="CDD" id="cd16461">
    <property type="entry name" value="RING-H2_EL5-like"/>
    <property type="match status" value="1"/>
</dbReference>
<dbReference type="GO" id="GO:0008270">
    <property type="term" value="F:zinc ion binding"/>
    <property type="evidence" value="ECO:0007669"/>
    <property type="project" value="UniProtKB-KW"/>
</dbReference>
<reference evidence="17" key="2">
    <citation type="submission" date="2020-10" db="EMBL/GenBank/DDBJ databases">
        <authorList>
            <person name="Scholz U."/>
            <person name="Mascher M."/>
            <person name="Fiebig A."/>
        </authorList>
    </citation>
    <scope>NUCLEOTIDE SEQUENCE [LARGE SCALE GENOMIC DNA]</scope>
    <source>
        <strain evidence="17">cv. Morex</strain>
    </source>
</reference>
<dbReference type="PROSITE" id="PS50089">
    <property type="entry name" value="ZF_RING_2"/>
    <property type="match status" value="1"/>
</dbReference>
<dbReference type="SMART" id="SM00184">
    <property type="entry name" value="RING"/>
    <property type="match status" value="1"/>
</dbReference>
<evidence type="ECO:0000256" key="10">
    <source>
        <dbReference type="ARBA" id="ARBA00022833"/>
    </source>
</evidence>
<evidence type="ECO:0000256" key="4">
    <source>
        <dbReference type="ARBA" id="ARBA00012483"/>
    </source>
</evidence>
<evidence type="ECO:0000256" key="9">
    <source>
        <dbReference type="ARBA" id="ARBA00022786"/>
    </source>
</evidence>
<dbReference type="PANTHER" id="PTHR14155">
    <property type="entry name" value="RING FINGER DOMAIN-CONTAINING"/>
    <property type="match status" value="1"/>
</dbReference>
<dbReference type="Pfam" id="PF13639">
    <property type="entry name" value="zf-RING_2"/>
    <property type="match status" value="1"/>
</dbReference>
<dbReference type="EnsemblPlants" id="HORVU.MOREX.r3.7HG0751370.1">
    <property type="protein sequence ID" value="HORVU.MOREX.r3.7HG0751370.1.CDS1"/>
    <property type="gene ID" value="HORVU.MOREX.r3.7HG0751370"/>
</dbReference>
<evidence type="ECO:0000256" key="11">
    <source>
        <dbReference type="ARBA" id="ARBA00022989"/>
    </source>
</evidence>
<keyword evidence="5" id="KW-0808">Transferase</keyword>
<dbReference type="GO" id="GO:0016020">
    <property type="term" value="C:membrane"/>
    <property type="evidence" value="ECO:0007669"/>
    <property type="project" value="UniProtKB-SubCell"/>
</dbReference>
<dbReference type="FunFam" id="3.30.40.10:FF:000187">
    <property type="entry name" value="E3 ubiquitin-protein ligase ATL6"/>
    <property type="match status" value="1"/>
</dbReference>
<evidence type="ECO:0000313" key="17">
    <source>
        <dbReference type="EnsemblPlants" id="HORVU.MOREX.r3.7HG0751370.1.CDS1"/>
    </source>
</evidence>
<organism evidence="17 18">
    <name type="scientific">Hordeum vulgare subsp. vulgare</name>
    <name type="common">Domesticated barley</name>
    <dbReference type="NCBI Taxonomy" id="112509"/>
    <lineage>
        <taxon>Eukaryota</taxon>
        <taxon>Viridiplantae</taxon>
        <taxon>Streptophyta</taxon>
        <taxon>Embryophyta</taxon>
        <taxon>Tracheophyta</taxon>
        <taxon>Spermatophyta</taxon>
        <taxon>Magnoliopsida</taxon>
        <taxon>Liliopsida</taxon>
        <taxon>Poales</taxon>
        <taxon>Poaceae</taxon>
        <taxon>BOP clade</taxon>
        <taxon>Pooideae</taxon>
        <taxon>Triticodae</taxon>
        <taxon>Triticeae</taxon>
        <taxon>Hordeinae</taxon>
        <taxon>Hordeum</taxon>
    </lineage>
</organism>
<evidence type="ECO:0000256" key="1">
    <source>
        <dbReference type="ARBA" id="ARBA00000900"/>
    </source>
</evidence>
<sequence>MVMVEHLVAVGRDVVYSGPHTLTPPGGTSTHRSTIISMVICLLFFLVGLCGYINRYCRRFDDDDGHGNAAPVGSMSSSGRSSRKRGLEQSVVATFPVMPWRGHHKEEKEKTVIEQEVERCPVCLTAFEEGDSVRLLPHCSHLFHPECIDPWLQRRASCPLCRANLDTPLPADAVAIAMPAEGGGDDDDVDDGKEEEAMELEMLRTERRAARLPPVAGGKLALPALDARIAERAKMSAEAMDMQPSSVSVVGPS</sequence>
<keyword evidence="9" id="KW-0833">Ubl conjugation pathway</keyword>
<dbReference type="Gramene" id="HORVU.MOREX.r2.7HG0623280.1">
    <property type="protein sequence ID" value="HORVU.MOREX.r2.7HG0623280.1.CDS.1"/>
    <property type="gene ID" value="HORVU.MOREX.r2.7HG0623280"/>
</dbReference>
<reference evidence="17" key="3">
    <citation type="submission" date="2022-01" db="UniProtKB">
        <authorList>
            <consortium name="EnsemblPlants"/>
        </authorList>
    </citation>
    <scope>IDENTIFICATION</scope>
    <source>
        <strain evidence="17">subsp. vulgare</strain>
    </source>
</reference>
<feature type="transmembrane region" description="Helical" evidence="15">
    <location>
        <begin position="34"/>
        <end position="53"/>
    </location>
</feature>
<keyword evidence="7" id="KW-0479">Metal-binding</keyword>
<evidence type="ECO:0000313" key="18">
    <source>
        <dbReference type="Proteomes" id="UP000011116"/>
    </source>
</evidence>